<comment type="caution">
    <text evidence="2">The sequence shown here is derived from an EMBL/GenBank/DDBJ whole genome shotgun (WGS) entry which is preliminary data.</text>
</comment>
<reference evidence="2 3" key="1">
    <citation type="submission" date="2024-09" db="EMBL/GenBank/DDBJ databases">
        <title>Chromosome-scale assembly of Riccia fluitans.</title>
        <authorList>
            <person name="Paukszto L."/>
            <person name="Sawicki J."/>
            <person name="Karawczyk K."/>
            <person name="Piernik-Szablinska J."/>
            <person name="Szczecinska M."/>
            <person name="Mazdziarz M."/>
        </authorList>
    </citation>
    <scope>NUCLEOTIDE SEQUENCE [LARGE SCALE GENOMIC DNA]</scope>
    <source>
        <strain evidence="2">Rf_01</strain>
        <tissue evidence="2">Aerial parts of the thallus</tissue>
    </source>
</reference>
<dbReference type="Proteomes" id="UP001605036">
    <property type="component" value="Unassembled WGS sequence"/>
</dbReference>
<dbReference type="SUPFAM" id="SSF55271">
    <property type="entry name" value="DNA repair protein MutS, domain I"/>
    <property type="match status" value="1"/>
</dbReference>
<dbReference type="AlphaFoldDB" id="A0ABD1XW58"/>
<feature type="domain" description="DNA mismatch repair protein MutS-like N-terminal" evidence="1">
    <location>
        <begin position="43"/>
        <end position="126"/>
    </location>
</feature>
<gene>
    <name evidence="2" type="ORF">R1flu_024881</name>
</gene>
<evidence type="ECO:0000313" key="2">
    <source>
        <dbReference type="EMBL" id="KAL2613189.1"/>
    </source>
</evidence>
<evidence type="ECO:0000259" key="1">
    <source>
        <dbReference type="Pfam" id="PF01624"/>
    </source>
</evidence>
<dbReference type="InterPro" id="IPR053276">
    <property type="entry name" value="MtDNA_mismatch_repair_MutS"/>
</dbReference>
<proteinExistence type="predicted"/>
<dbReference type="InterPro" id="IPR016151">
    <property type="entry name" value="DNA_mismatch_repair_MutS_N"/>
</dbReference>
<name>A0ABD1XW58_9MARC</name>
<protein>
    <recommendedName>
        <fullName evidence="1">DNA mismatch repair protein MutS-like N-terminal domain-containing protein</fullName>
    </recommendedName>
</protein>
<dbReference type="EMBL" id="JBHFFA010000007">
    <property type="protein sequence ID" value="KAL2613189.1"/>
    <property type="molecule type" value="Genomic_DNA"/>
</dbReference>
<accession>A0ABD1XW58</accession>
<keyword evidence="3" id="KW-1185">Reference proteome</keyword>
<dbReference type="InterPro" id="IPR007695">
    <property type="entry name" value="DNA_mismatch_repair_MutS-lik_N"/>
</dbReference>
<sequence>MNECQKSLTKEIIKRLDYTNLLGINSALRLGSLRASFFASELLKFKQQFPHEVIIGRKGEFYESVGFDACVLVEYGGVNPLSGVKIDTIPKAGCPLANLRQTLDELTGHGFSVCIVEVAEGPGIDRQKKTRIKGGHATPGCPYVVGLAKANLDLDIPDPVPVIGIAKSASGYKLISVVEILRTVSVEDQLTEEALVSKLRARSCQNLFLHRTLKVSPGPTETVSCKEFGEGGVLWAEIKGKHFEWYENDPVSELLSGVRELYDVSEEEEFRTTVIPPGGRPLPLYVGTALKAGVLPNQGVPSLVKVLLPTDVSRLCTGYLRDLLLNPPPHGVAAQIQKAVRLMSNITCSIPSFTCVSAAKLVKLIGAKEANHIEFSCLKNMAEDVLLMDADSQLAEILSLLWNPLACPQGFESVVSNSWTTADFCWIDWLTFLLPQVTLRMK</sequence>
<evidence type="ECO:0000313" key="3">
    <source>
        <dbReference type="Proteomes" id="UP001605036"/>
    </source>
</evidence>
<dbReference type="Gene3D" id="3.40.1170.10">
    <property type="entry name" value="DNA repair protein MutS, domain I"/>
    <property type="match status" value="1"/>
</dbReference>
<organism evidence="2 3">
    <name type="scientific">Riccia fluitans</name>
    <dbReference type="NCBI Taxonomy" id="41844"/>
    <lineage>
        <taxon>Eukaryota</taxon>
        <taxon>Viridiplantae</taxon>
        <taxon>Streptophyta</taxon>
        <taxon>Embryophyta</taxon>
        <taxon>Marchantiophyta</taxon>
        <taxon>Marchantiopsida</taxon>
        <taxon>Marchantiidae</taxon>
        <taxon>Marchantiales</taxon>
        <taxon>Ricciaceae</taxon>
        <taxon>Riccia</taxon>
    </lineage>
</organism>
<dbReference type="Pfam" id="PF01624">
    <property type="entry name" value="MutS_I"/>
    <property type="match status" value="1"/>
</dbReference>
<dbReference type="PANTHER" id="PTHR48448:SF1">
    <property type="entry name" value="MUTL PROTEIN ISOFORM 1"/>
    <property type="match status" value="1"/>
</dbReference>
<dbReference type="PANTHER" id="PTHR48448">
    <property type="entry name" value="MUTL PROTEIN ISOFORM 1"/>
    <property type="match status" value="1"/>
</dbReference>